<gene>
    <name evidence="1" type="ORF">H6G05_12935</name>
</gene>
<dbReference type="InterPro" id="IPR009057">
    <property type="entry name" value="Homeodomain-like_sf"/>
</dbReference>
<dbReference type="PANTHER" id="PTHR34849">
    <property type="entry name" value="SSL5025 PROTEIN"/>
    <property type="match status" value="1"/>
</dbReference>
<organism evidence="1 2">
    <name type="scientific">Phormidium tenue FACHB-1050</name>
    <dbReference type="NCBI Taxonomy" id="2692857"/>
    <lineage>
        <taxon>Bacteria</taxon>
        <taxon>Bacillati</taxon>
        <taxon>Cyanobacteriota</taxon>
        <taxon>Cyanophyceae</taxon>
        <taxon>Oscillatoriophycideae</taxon>
        <taxon>Oscillatoriales</taxon>
        <taxon>Oscillatoriaceae</taxon>
        <taxon>Phormidium</taxon>
    </lineage>
</organism>
<sequence>MLLEDYFDFLSPDDIRIKGHRVGIQDVIKYYLSGYSPEEILEELPSLNLEKIYAVITYYWRNRTQIDEYMFRLEHSQEQHYQAWLKKEPSELIARLRSLREQTKKKLLLIS</sequence>
<evidence type="ECO:0000313" key="1">
    <source>
        <dbReference type="EMBL" id="MBD2317746.1"/>
    </source>
</evidence>
<comment type="caution">
    <text evidence="1">The sequence shown here is derived from an EMBL/GenBank/DDBJ whole genome shotgun (WGS) entry which is preliminary data.</text>
</comment>
<dbReference type="Proteomes" id="UP000618445">
    <property type="component" value="Unassembled WGS sequence"/>
</dbReference>
<dbReference type="InterPro" id="IPR036388">
    <property type="entry name" value="WH-like_DNA-bd_sf"/>
</dbReference>
<accession>A0ABR8CDF8</accession>
<dbReference type="EMBL" id="JACJQY010000019">
    <property type="protein sequence ID" value="MBD2317746.1"/>
    <property type="molecule type" value="Genomic_DNA"/>
</dbReference>
<dbReference type="PANTHER" id="PTHR34849:SF1">
    <property type="entry name" value="SLR0770 PROTEIN"/>
    <property type="match status" value="1"/>
</dbReference>
<dbReference type="SUPFAM" id="SSF46689">
    <property type="entry name" value="Homeodomain-like"/>
    <property type="match status" value="1"/>
</dbReference>
<dbReference type="InterPro" id="IPR007367">
    <property type="entry name" value="DUF433"/>
</dbReference>
<proteinExistence type="predicted"/>
<dbReference type="Pfam" id="PF04255">
    <property type="entry name" value="DUF433"/>
    <property type="match status" value="1"/>
</dbReference>
<name>A0ABR8CDF8_9CYAN</name>
<keyword evidence="2" id="KW-1185">Reference proteome</keyword>
<dbReference type="Gene3D" id="1.10.10.10">
    <property type="entry name" value="Winged helix-like DNA-binding domain superfamily/Winged helix DNA-binding domain"/>
    <property type="match status" value="1"/>
</dbReference>
<reference evidence="1 2" key="1">
    <citation type="journal article" date="2020" name="ISME J.">
        <title>Comparative genomics reveals insights into cyanobacterial evolution and habitat adaptation.</title>
        <authorList>
            <person name="Chen M.Y."/>
            <person name="Teng W.K."/>
            <person name="Zhao L."/>
            <person name="Hu C.X."/>
            <person name="Zhou Y.K."/>
            <person name="Han B.P."/>
            <person name="Song L.R."/>
            <person name="Shu W.S."/>
        </authorList>
    </citation>
    <scope>NUCLEOTIDE SEQUENCE [LARGE SCALE GENOMIC DNA]</scope>
    <source>
        <strain evidence="1 2">FACHB-1050</strain>
    </source>
</reference>
<evidence type="ECO:0000313" key="2">
    <source>
        <dbReference type="Proteomes" id="UP000618445"/>
    </source>
</evidence>
<protein>
    <submittedName>
        <fullName evidence="1">DUF433 domain-containing protein</fullName>
    </submittedName>
</protein>
<dbReference type="RefSeq" id="WP_190578569.1">
    <property type="nucleotide sequence ID" value="NZ_CAWPQU010000011.1"/>
</dbReference>